<feature type="domain" description="TarS C-terminal" evidence="7">
    <location>
        <begin position="172"/>
        <end position="315"/>
    </location>
</feature>
<dbReference type="Gene3D" id="3.40.50.12580">
    <property type="match status" value="1"/>
</dbReference>
<gene>
    <name evidence="8" type="ORF">RAK27_01415</name>
</gene>
<evidence type="ECO:0000256" key="5">
    <source>
        <dbReference type="ARBA" id="ARBA00022944"/>
    </source>
</evidence>
<dbReference type="GO" id="GO:0047355">
    <property type="term" value="F:CDP-glycerol glycerophosphotransferase activity"/>
    <property type="evidence" value="ECO:0007669"/>
    <property type="project" value="InterPro"/>
</dbReference>
<name>A0AAW9JLN7_CARML</name>
<dbReference type="PANTHER" id="PTHR37316">
    <property type="entry name" value="TEICHOIC ACID GLYCEROL-PHOSPHATE PRIMASE"/>
    <property type="match status" value="1"/>
</dbReference>
<dbReference type="Pfam" id="PF04464">
    <property type="entry name" value="Glyphos_transf"/>
    <property type="match status" value="1"/>
</dbReference>
<dbReference type="Gene3D" id="3.40.50.11820">
    <property type="match status" value="1"/>
</dbReference>
<dbReference type="AlphaFoldDB" id="A0AAW9JLN7"/>
<evidence type="ECO:0000313" key="8">
    <source>
        <dbReference type="EMBL" id="MDZ5757312.1"/>
    </source>
</evidence>
<proteinExistence type="inferred from homology"/>
<evidence type="ECO:0000256" key="6">
    <source>
        <dbReference type="ARBA" id="ARBA00023136"/>
    </source>
</evidence>
<organism evidence="8 9">
    <name type="scientific">Carnobacterium maltaromaticum</name>
    <name type="common">Carnobacterium piscicola</name>
    <dbReference type="NCBI Taxonomy" id="2751"/>
    <lineage>
        <taxon>Bacteria</taxon>
        <taxon>Bacillati</taxon>
        <taxon>Bacillota</taxon>
        <taxon>Bacilli</taxon>
        <taxon>Lactobacillales</taxon>
        <taxon>Carnobacteriaceae</taxon>
        <taxon>Carnobacterium</taxon>
    </lineage>
</organism>
<evidence type="ECO:0000256" key="3">
    <source>
        <dbReference type="ARBA" id="ARBA00022475"/>
    </source>
</evidence>
<dbReference type="EMBL" id="JAVBVO010000001">
    <property type="protein sequence ID" value="MDZ5757312.1"/>
    <property type="molecule type" value="Genomic_DNA"/>
</dbReference>
<dbReference type="RefSeq" id="WP_322808308.1">
    <property type="nucleotide sequence ID" value="NZ_JAVBVO010000001.1"/>
</dbReference>
<accession>A0AAW9JLN7</accession>
<dbReference type="InterPro" id="IPR043148">
    <property type="entry name" value="TagF_C"/>
</dbReference>
<dbReference type="PANTHER" id="PTHR37316:SF3">
    <property type="entry name" value="TEICHOIC ACID GLYCEROL-PHOSPHATE TRANSFERASE"/>
    <property type="match status" value="1"/>
</dbReference>
<dbReference type="InterPro" id="IPR041038">
    <property type="entry name" value="TarS_C1"/>
</dbReference>
<keyword evidence="3" id="KW-1003">Cell membrane</keyword>
<dbReference type="Proteomes" id="UP001290462">
    <property type="component" value="Unassembled WGS sequence"/>
</dbReference>
<keyword evidence="6" id="KW-0472">Membrane</keyword>
<dbReference type="InterPro" id="IPR051612">
    <property type="entry name" value="Teichoic_Acid_Biosynth"/>
</dbReference>
<protein>
    <submittedName>
        <fullName evidence="8">CDP-glycerol glycerophosphotransferase family protein</fullName>
    </submittedName>
</protein>
<dbReference type="SUPFAM" id="SSF53756">
    <property type="entry name" value="UDP-Glycosyltransferase/glycogen phosphorylase"/>
    <property type="match status" value="1"/>
</dbReference>
<evidence type="ECO:0000256" key="4">
    <source>
        <dbReference type="ARBA" id="ARBA00022679"/>
    </source>
</evidence>
<evidence type="ECO:0000256" key="2">
    <source>
        <dbReference type="ARBA" id="ARBA00010488"/>
    </source>
</evidence>
<comment type="similarity">
    <text evidence="2">Belongs to the CDP-glycerol glycerophosphotransferase family.</text>
</comment>
<dbReference type="GO" id="GO:0019350">
    <property type="term" value="P:teichoic acid biosynthetic process"/>
    <property type="evidence" value="ECO:0007669"/>
    <property type="project" value="UniProtKB-KW"/>
</dbReference>
<sequence length="706" mass="82698">MSLRSSIKDSHLFLNRHKTELILKHPSFSIRTQGDQIVTTVTLNKDHPVYFKGFFILHRETGEKYDFSTTEIDPTNFSFQFNLTDFIHQIVPQGGREHFEFYFGISYFVDNQWVDKEEPLSLDLFEHFDSYGLTQFKDREDDIYPYFSRKTNGFCFTVNVPVRSLRYIKGSYITDIKTKQQKINIHGKISSKAIAINRIDTIMVGKRSGLKRTIHSNIMLDNLESGTHLYHYDYHILIDTKDFAQELLLIEFPDDDFDLYFEVYLNGLFEPTVVRVGNPKALKSKGIYKNAFYSYATTSYTFAPNFTSQSQSLSICVTRFEKAVFSYFREMLVLFWFIRPFYLKNKIWVIGEKPHTANNNGFAFYRYMRENHPERNVFYVIDPASPDYQKLEKYGSDYILPFKSKKHIWHLFMARVILTAYHPHEIYPTRTQQLLNFIRGKKIYLQNEVIGLQNEVETLGHSSLQFETDLFLVSSKNELRLVTDVLHYAKEQVAITGLARFDELFDPTKPMIIENQLLFFPVDHETGLHFQTEFIDILAANYLTFLASSDFTEYLKHNQLNLVIALPPAFNKYATEFQKLATKLVYQEDGNLIELLKTSKIMITDYASEAFDFSFLDKPVLFYQIEAQFQQVDSDEAVHLHHSYQNELPGEIATDADSLMHLLEVAQITHFEISKQNKQKANSLIEYRDTNACQRIFETVTRFTKS</sequence>
<reference evidence="8" key="1">
    <citation type="submission" date="2023-08" db="EMBL/GenBank/DDBJ databases">
        <title>Genomic characterization of piscicolin 126 produced by Carnobacterium maltaromaticum CM22 strain isolated from salmon (Salmo salar).</title>
        <authorList>
            <person name="Gonzalez-Gragera E."/>
            <person name="Garcia-Lopez J.D."/>
            <person name="Teso-Perez C."/>
            <person name="Gimenez-Hernandez I."/>
            <person name="Peralta-Sanchez J.M."/>
            <person name="Valdivia E."/>
            <person name="Montalban-Lopez M."/>
            <person name="Martin-Platero A.M."/>
            <person name="Banos A."/>
            <person name="Martinez-Bueno M."/>
        </authorList>
    </citation>
    <scope>NUCLEOTIDE SEQUENCE</scope>
    <source>
        <strain evidence="8">CM22</strain>
    </source>
</reference>
<dbReference type="GO" id="GO:0005886">
    <property type="term" value="C:plasma membrane"/>
    <property type="evidence" value="ECO:0007669"/>
    <property type="project" value="UniProtKB-SubCell"/>
</dbReference>
<keyword evidence="4" id="KW-0808">Transferase</keyword>
<evidence type="ECO:0000256" key="1">
    <source>
        <dbReference type="ARBA" id="ARBA00004202"/>
    </source>
</evidence>
<comment type="subcellular location">
    <subcellularLocation>
        <location evidence="1">Cell membrane</location>
        <topology evidence="1">Peripheral membrane protein</topology>
    </subcellularLocation>
</comment>
<dbReference type="InterPro" id="IPR007554">
    <property type="entry name" value="Glycerophosphate_synth"/>
</dbReference>
<comment type="caution">
    <text evidence="8">The sequence shown here is derived from an EMBL/GenBank/DDBJ whole genome shotgun (WGS) entry which is preliminary data.</text>
</comment>
<evidence type="ECO:0000259" key="7">
    <source>
        <dbReference type="Pfam" id="PF18674"/>
    </source>
</evidence>
<evidence type="ECO:0000313" key="9">
    <source>
        <dbReference type="Proteomes" id="UP001290462"/>
    </source>
</evidence>
<dbReference type="InterPro" id="IPR043149">
    <property type="entry name" value="TagF_N"/>
</dbReference>
<keyword evidence="5" id="KW-0777">Teichoic acid biosynthesis</keyword>
<dbReference type="Pfam" id="PF18674">
    <property type="entry name" value="TarS_C1"/>
    <property type="match status" value="1"/>
</dbReference>